<feature type="domain" description="F-box" evidence="1">
    <location>
        <begin position="103"/>
        <end position="149"/>
    </location>
</feature>
<sequence>MDTSRCIGGDTREIRCNPILRRRLGNKLFIHFVGNGSSHRLDLVTADYVKTHTESVTKSSNRQLSEIGHWVVNEEMLLWRLERSIFPVYENMQTRAHAQIKAAAELGRLPAQLFADLTQFLTAEEFGRLTLSNKHLRGLAPDDKLWQTYIQRDFPHASIANGCPMRDEYLQLQISFHCTIEIVGLDCGLADVRFLGAATSTPMNLSNIQHRMCFRGNQGEINRSDALGLDEQQRDSMATWANASELLLA</sequence>
<organism evidence="2 3">
    <name type="scientific">Pythium oligandrum</name>
    <name type="common">Mycoparasitic fungus</name>
    <dbReference type="NCBI Taxonomy" id="41045"/>
    <lineage>
        <taxon>Eukaryota</taxon>
        <taxon>Sar</taxon>
        <taxon>Stramenopiles</taxon>
        <taxon>Oomycota</taxon>
        <taxon>Peronosporomycetes</taxon>
        <taxon>Pythiales</taxon>
        <taxon>Pythiaceae</taxon>
        <taxon>Pythium</taxon>
    </lineage>
</organism>
<evidence type="ECO:0000313" key="2">
    <source>
        <dbReference type="EMBL" id="TMW55426.1"/>
    </source>
</evidence>
<comment type="caution">
    <text evidence="2">The sequence shown here is derived from an EMBL/GenBank/DDBJ whole genome shotgun (WGS) entry which is preliminary data.</text>
</comment>
<dbReference type="PROSITE" id="PS50181">
    <property type="entry name" value="FBOX"/>
    <property type="match status" value="1"/>
</dbReference>
<dbReference type="InterPro" id="IPR036047">
    <property type="entry name" value="F-box-like_dom_sf"/>
</dbReference>
<keyword evidence="3" id="KW-1185">Reference proteome</keyword>
<dbReference type="InterPro" id="IPR001810">
    <property type="entry name" value="F-box_dom"/>
</dbReference>
<dbReference type="Proteomes" id="UP000794436">
    <property type="component" value="Unassembled WGS sequence"/>
</dbReference>
<accession>A0A8K1FAU5</accession>
<dbReference type="SUPFAM" id="SSF81383">
    <property type="entry name" value="F-box domain"/>
    <property type="match status" value="1"/>
</dbReference>
<evidence type="ECO:0000259" key="1">
    <source>
        <dbReference type="PROSITE" id="PS50181"/>
    </source>
</evidence>
<name>A0A8K1FAU5_PYTOL</name>
<protein>
    <recommendedName>
        <fullName evidence="1">F-box domain-containing protein</fullName>
    </recommendedName>
</protein>
<proteinExistence type="predicted"/>
<dbReference type="AlphaFoldDB" id="A0A8K1FAU5"/>
<evidence type="ECO:0000313" key="3">
    <source>
        <dbReference type="Proteomes" id="UP000794436"/>
    </source>
</evidence>
<dbReference type="EMBL" id="SPLM01000147">
    <property type="protein sequence ID" value="TMW55426.1"/>
    <property type="molecule type" value="Genomic_DNA"/>
</dbReference>
<dbReference type="OrthoDB" id="162748at2759"/>
<reference evidence="2" key="1">
    <citation type="submission" date="2019-03" db="EMBL/GenBank/DDBJ databases">
        <title>Long read genome sequence of the mycoparasitic Pythium oligandrum ATCC 38472 isolated from sugarbeet rhizosphere.</title>
        <authorList>
            <person name="Gaulin E."/>
        </authorList>
    </citation>
    <scope>NUCLEOTIDE SEQUENCE</scope>
    <source>
        <strain evidence="2">ATCC 38472_TT</strain>
    </source>
</reference>
<gene>
    <name evidence="2" type="ORF">Poli38472_010308</name>
</gene>